<evidence type="ECO:0000256" key="1">
    <source>
        <dbReference type="SAM" id="MobiDB-lite"/>
    </source>
</evidence>
<comment type="caution">
    <text evidence="3">The sequence shown here is derived from an EMBL/GenBank/DDBJ whole genome shotgun (WGS) entry which is preliminary data.</text>
</comment>
<feature type="compositionally biased region" description="Polar residues" evidence="1">
    <location>
        <begin position="8"/>
        <end position="40"/>
    </location>
</feature>
<feature type="transmembrane region" description="Helical" evidence="2">
    <location>
        <begin position="375"/>
        <end position="393"/>
    </location>
</feature>
<dbReference type="EMBL" id="JAHLJV010000016">
    <property type="protein sequence ID" value="KAK1595272.1"/>
    <property type="molecule type" value="Genomic_DNA"/>
</dbReference>
<keyword evidence="2" id="KW-0812">Transmembrane</keyword>
<reference evidence="3" key="1">
    <citation type="submission" date="2021-06" db="EMBL/GenBank/DDBJ databases">
        <title>Comparative genomics, transcriptomics and evolutionary studies reveal genomic signatures of adaptation to plant cell wall in hemibiotrophic fungi.</title>
        <authorList>
            <consortium name="DOE Joint Genome Institute"/>
            <person name="Baroncelli R."/>
            <person name="Diaz J.F."/>
            <person name="Benocci T."/>
            <person name="Peng M."/>
            <person name="Battaglia E."/>
            <person name="Haridas S."/>
            <person name="Andreopoulos W."/>
            <person name="Labutti K."/>
            <person name="Pangilinan J."/>
            <person name="Floch G.L."/>
            <person name="Makela M.R."/>
            <person name="Henrissat B."/>
            <person name="Grigoriev I.V."/>
            <person name="Crouch J.A."/>
            <person name="De Vries R.P."/>
            <person name="Sukno S.A."/>
            <person name="Thon M.R."/>
        </authorList>
    </citation>
    <scope>NUCLEOTIDE SEQUENCE</scope>
    <source>
        <strain evidence="3">CBS 125086</strain>
    </source>
</reference>
<dbReference type="GeneID" id="85438492"/>
<evidence type="ECO:0000256" key="2">
    <source>
        <dbReference type="SAM" id="Phobius"/>
    </source>
</evidence>
<feature type="region of interest" description="Disordered" evidence="1">
    <location>
        <begin position="1"/>
        <end position="53"/>
    </location>
</feature>
<dbReference type="AlphaFoldDB" id="A0AAD8Q506"/>
<name>A0AAD8Q506_9PEZI</name>
<proteinExistence type="predicted"/>
<dbReference type="RefSeq" id="XP_060416319.1">
    <property type="nucleotide sequence ID" value="XM_060554252.1"/>
</dbReference>
<keyword evidence="4" id="KW-1185">Reference proteome</keyword>
<accession>A0AAD8Q506</accession>
<evidence type="ECO:0000313" key="3">
    <source>
        <dbReference type="EMBL" id="KAK1595272.1"/>
    </source>
</evidence>
<protein>
    <submittedName>
        <fullName evidence="3">Uncharacterized protein</fullName>
    </submittedName>
</protein>
<keyword evidence="2" id="KW-1133">Transmembrane helix</keyword>
<organism evidence="3 4">
    <name type="scientific">Colletotrichum navitas</name>
    <dbReference type="NCBI Taxonomy" id="681940"/>
    <lineage>
        <taxon>Eukaryota</taxon>
        <taxon>Fungi</taxon>
        <taxon>Dikarya</taxon>
        <taxon>Ascomycota</taxon>
        <taxon>Pezizomycotina</taxon>
        <taxon>Sordariomycetes</taxon>
        <taxon>Hypocreomycetidae</taxon>
        <taxon>Glomerellales</taxon>
        <taxon>Glomerellaceae</taxon>
        <taxon>Colletotrichum</taxon>
        <taxon>Colletotrichum graminicola species complex</taxon>
    </lineage>
</organism>
<dbReference type="Proteomes" id="UP001230504">
    <property type="component" value="Unassembled WGS sequence"/>
</dbReference>
<keyword evidence="2" id="KW-0472">Membrane</keyword>
<sequence length="403" mass="44467">MKSPKLKSATNSTNPRQVRFQNDSSGHSASFPTTLETETSAAPAFSGPKGDHSEDVGVFIHTSTNPSASVNLGHNFPAALPHFGQTPHQHISPFIPHNPTHHINEPSNFAAFGKYNPYGLQAPHYVNMADYQNAAPPAGGLHFQPPVPDTTHGVMQHVYVPRFDNGIPSGTVYHQQPANNITYIGQAPQNPQFVMAQQPVIQSGMAMPGQPVMLQAPPVAMNPSVFQGAPFMGLQMPGGGGTPVFAGNSHLPPDVTGFGRTAGEIALEQAQFAHANGLFEPQDFKPADDDPSRYYPVREVDGNWTQRNRFTIDNLGDCRWYITNEGYFYAVPIKPSRGRGMTICDDDALQAYFPLRKHFIFTTQFTKVSQPDSSVFLFFSFFFCLYGLFPRSLTCERRRRPRK</sequence>
<evidence type="ECO:0000313" key="4">
    <source>
        <dbReference type="Proteomes" id="UP001230504"/>
    </source>
</evidence>
<gene>
    <name evidence="3" type="ORF">LY79DRAFT_511325</name>
</gene>